<gene>
    <name evidence="2" type="ORF">FJV41_05425</name>
</gene>
<dbReference type="Proteomes" id="UP000315369">
    <property type="component" value="Unassembled WGS sequence"/>
</dbReference>
<evidence type="ECO:0000313" key="2">
    <source>
        <dbReference type="EMBL" id="TQF16984.1"/>
    </source>
</evidence>
<evidence type="ECO:0000256" key="1">
    <source>
        <dbReference type="SAM" id="MobiDB-lite"/>
    </source>
</evidence>
<protein>
    <recommendedName>
        <fullName evidence="4">Lipoprotein</fullName>
    </recommendedName>
</protein>
<dbReference type="AlphaFoldDB" id="A0A540X8I3"/>
<dbReference type="PROSITE" id="PS51257">
    <property type="entry name" value="PROKAR_LIPOPROTEIN"/>
    <property type="match status" value="1"/>
</dbReference>
<feature type="compositionally biased region" description="Pro residues" evidence="1">
    <location>
        <begin position="74"/>
        <end position="89"/>
    </location>
</feature>
<evidence type="ECO:0000313" key="3">
    <source>
        <dbReference type="Proteomes" id="UP000315369"/>
    </source>
</evidence>
<evidence type="ECO:0008006" key="4">
    <source>
        <dbReference type="Google" id="ProtNLM"/>
    </source>
</evidence>
<organism evidence="2 3">
    <name type="scientific">Myxococcus llanfairpwllgwyngyllgogerychwyrndrobwllllantysiliogogogochensis</name>
    <dbReference type="NCBI Taxonomy" id="2590453"/>
    <lineage>
        <taxon>Bacteria</taxon>
        <taxon>Pseudomonadati</taxon>
        <taxon>Myxococcota</taxon>
        <taxon>Myxococcia</taxon>
        <taxon>Myxococcales</taxon>
        <taxon>Cystobacterineae</taxon>
        <taxon>Myxococcaceae</taxon>
        <taxon>Myxococcus</taxon>
    </lineage>
</organism>
<dbReference type="SUPFAM" id="SSF50998">
    <property type="entry name" value="Quinoprotein alcohol dehydrogenase-like"/>
    <property type="match status" value="1"/>
</dbReference>
<dbReference type="EMBL" id="VIFM01000014">
    <property type="protein sequence ID" value="TQF16984.1"/>
    <property type="molecule type" value="Genomic_DNA"/>
</dbReference>
<proteinExistence type="predicted"/>
<name>A0A540X8I3_9BACT</name>
<keyword evidence="3" id="KW-1185">Reference proteome</keyword>
<feature type="region of interest" description="Disordered" evidence="1">
    <location>
        <begin position="27"/>
        <end position="94"/>
    </location>
</feature>
<reference evidence="2 3" key="1">
    <citation type="submission" date="2019-06" db="EMBL/GenBank/DDBJ databases">
        <authorList>
            <person name="Livingstone P."/>
            <person name="Whitworth D."/>
        </authorList>
    </citation>
    <scope>NUCLEOTIDE SEQUENCE [LARGE SCALE GENOMIC DNA]</scope>
    <source>
        <strain evidence="2 3">AM401</strain>
    </source>
</reference>
<comment type="caution">
    <text evidence="2">The sequence shown here is derived from an EMBL/GenBank/DDBJ whole genome shotgun (WGS) entry which is preliminary data.</text>
</comment>
<dbReference type="OrthoDB" id="5378960at2"/>
<sequence length="523" mass="54538">MHQGRRWLRTVAFATAVGWAGLLTGCDDAEADTPPDCPNESRSDCPAQETPSEEDDAGTPPPGETPDAGAPDAGGPPPIEPPPPPPPATPGSTLWLAREGTAQDDLALGAAVDANGDILTVALYEMDDLQERQPTDNTVRLTLARRIPTGEMRWTRSFAVRVAETPESLRADVNARVAPAPDGGLFVAVDARGLVDFEPLELGNGAFLVRLDAAGNVLWSATVPGRDATVADLVLDAQGRPMVAFNTSGPTDFGGGVVGSGAVVVTYSLDGKPEQALSIGRAEGSDSRVTVTTLARGANDRLVVGGRYLGAARFGTQRTESSKDGSPFVAVYQATGALVWARPLAQASGTMSDVGVDSQGTVMALGSFLGTVSWGTTKLHGHVYRASPFLVSADATGKERWSRNLGDGLQAGALGVEPTGGVVVAGFTYSLIVDGASGPDGLGSAQPLALRYGPDGASLGLRLYLSDPPRPRGELYGLEDIRFVQVLPDGDALLFGHTDRESDFGTGRRSPARSDLFLLRMKR</sequence>
<dbReference type="RefSeq" id="WP_141641326.1">
    <property type="nucleotide sequence ID" value="NZ_VIFM01000014.1"/>
</dbReference>
<dbReference type="InterPro" id="IPR011047">
    <property type="entry name" value="Quinoprotein_ADH-like_sf"/>
</dbReference>
<accession>A0A540X8I3</accession>